<feature type="domain" description="Sec39" evidence="5">
    <location>
        <begin position="8"/>
        <end position="223"/>
    </location>
</feature>
<dbReference type="InterPro" id="IPR013244">
    <property type="entry name" value="Sec39_domain"/>
</dbReference>
<evidence type="ECO:0000313" key="7">
    <source>
        <dbReference type="Proteomes" id="UP000191144"/>
    </source>
</evidence>
<accession>A0A1G4JJ19</accession>
<gene>
    <name evidence="6" type="ORF">LAME_0E08724G</name>
</gene>
<reference evidence="7" key="1">
    <citation type="submission" date="2016-03" db="EMBL/GenBank/DDBJ databases">
        <authorList>
            <person name="Devillers Hugo."/>
        </authorList>
    </citation>
    <scope>NUCLEOTIDE SEQUENCE [LARGE SCALE GENOMIC DNA]</scope>
</reference>
<feature type="domain" description="Sec39" evidence="5">
    <location>
        <begin position="376"/>
        <end position="647"/>
    </location>
</feature>
<keyword evidence="7" id="KW-1185">Reference proteome</keyword>
<evidence type="ECO:0000313" key="6">
    <source>
        <dbReference type="EMBL" id="SCU90474.1"/>
    </source>
</evidence>
<evidence type="ECO:0000256" key="3">
    <source>
        <dbReference type="ARBA" id="ARBA00022824"/>
    </source>
</evidence>
<evidence type="ECO:0000256" key="2">
    <source>
        <dbReference type="ARBA" id="ARBA00022448"/>
    </source>
</evidence>
<evidence type="ECO:0000256" key="4">
    <source>
        <dbReference type="ARBA" id="ARBA00022927"/>
    </source>
</evidence>
<dbReference type="PANTHER" id="PTHR40787:SF3">
    <property type="entry name" value="PROTEIN TRANSPORT PROTEIN SEC39"/>
    <property type="match status" value="1"/>
</dbReference>
<dbReference type="OrthoDB" id="342024at2759"/>
<proteinExistence type="predicted"/>
<dbReference type="GO" id="GO:0006890">
    <property type="term" value="P:retrograde vesicle-mediated transport, Golgi to endoplasmic reticulum"/>
    <property type="evidence" value="ECO:0007669"/>
    <property type="project" value="InterPro"/>
</dbReference>
<keyword evidence="2" id="KW-0813">Transport</keyword>
<dbReference type="PANTHER" id="PTHR40787">
    <property type="entry name" value="SECRETED PROTEIN"/>
    <property type="match status" value="1"/>
</dbReference>
<comment type="subcellular location">
    <subcellularLocation>
        <location evidence="1">Endoplasmic reticulum</location>
    </subcellularLocation>
</comment>
<name>A0A1G4JJ19_9SACH</name>
<protein>
    <submittedName>
        <fullName evidence="6">LAME_0E08724g1_1</fullName>
    </submittedName>
</protein>
<keyword evidence="3" id="KW-0256">Endoplasmic reticulum</keyword>
<keyword evidence="4" id="KW-0653">Protein transport</keyword>
<dbReference type="GO" id="GO:0015031">
    <property type="term" value="P:protein transport"/>
    <property type="evidence" value="ECO:0007669"/>
    <property type="project" value="UniProtKB-KW"/>
</dbReference>
<dbReference type="EMBL" id="LT598481">
    <property type="protein sequence ID" value="SCU90474.1"/>
    <property type="molecule type" value="Genomic_DNA"/>
</dbReference>
<dbReference type="Pfam" id="PF08314">
    <property type="entry name" value="Sec39"/>
    <property type="match status" value="2"/>
</dbReference>
<dbReference type="Proteomes" id="UP000191144">
    <property type="component" value="Chromosome E"/>
</dbReference>
<organism evidence="6 7">
    <name type="scientific">Lachancea meyersii CBS 8951</name>
    <dbReference type="NCBI Taxonomy" id="1266667"/>
    <lineage>
        <taxon>Eukaryota</taxon>
        <taxon>Fungi</taxon>
        <taxon>Dikarya</taxon>
        <taxon>Ascomycota</taxon>
        <taxon>Saccharomycotina</taxon>
        <taxon>Saccharomycetes</taxon>
        <taxon>Saccharomycetales</taxon>
        <taxon>Saccharomycetaceae</taxon>
        <taxon>Lachancea</taxon>
    </lineage>
</organism>
<dbReference type="AlphaFoldDB" id="A0A1G4JJ19"/>
<sequence length="684" mass="78153">MLEDQLYVACCLLAAKADLSRVKKLILGQDRVEQVEILKIVCVLWPELDDPLQFIDILKSLEKSRINELGILESLVSGDRETMAVVESSPDILSERKRTLKQHVDYQLQKIAGISIESCNWQFTFLQARILICNAVVDDPLFYRPLFSRLSADQYPEFMKWVSGIIKPLAHFCNRSILQFSIAEFESLSTSKALTVLWESLEVVEESKFRGALNYEVLPFLAYVDGYNELLAVVFNAKNFPLDSISNFNRYKVLSFELVKMLPTKFKTAFQREAITILYENGDSLSKVQEIDLRAEHCLLLSSIEGNITLQNGLDVKTLKLYAQSMDLLHIFNLNDIHKLTQDSELVQKSFFSTMCKQSLGAHGSHIMLENVGTFVQSDPIFNKLDSNTKKLIIVESLLDGGHLDMLQQFAENSKIELEDNFLLSFFWRFFNSASNGRHNRPDMLNARRILELLPTDQYQHLADLLQITDKLSYYSLSFSKGIPFRPSVLLEFKSEPYEIISKLLELNNELYKRTEETFEILKQLYSGLQLKPTSPGFDDEYTRILALHIDFALANSDFEYAFAETKSLLERTGCDQFWSTILQVGKFFDPSWPNSEIPTEIIYLQLEILGSLLHICPEDEVEAVISQWSALESELSTRDLVEDQYSLLNGKPSEFKTKVIEEVSTSASNFLSGGTRWIMGAGL</sequence>
<evidence type="ECO:0000256" key="1">
    <source>
        <dbReference type="ARBA" id="ARBA00004240"/>
    </source>
</evidence>
<evidence type="ECO:0000259" key="5">
    <source>
        <dbReference type="Pfam" id="PF08314"/>
    </source>
</evidence>
<dbReference type="GO" id="GO:0005783">
    <property type="term" value="C:endoplasmic reticulum"/>
    <property type="evidence" value="ECO:0007669"/>
    <property type="project" value="UniProtKB-SubCell"/>
</dbReference>